<evidence type="ECO:0000313" key="1">
    <source>
        <dbReference type="EMBL" id="CAB4720210.1"/>
    </source>
</evidence>
<gene>
    <name evidence="1" type="ORF">UFOPK2683_00559</name>
    <name evidence="2" type="ORF">UFOPK3605_00096</name>
    <name evidence="3" type="ORF">UFOPK3897_00100</name>
    <name evidence="4" type="ORF">UFOPK4121_00059</name>
</gene>
<dbReference type="EMBL" id="CAFBPQ010000001">
    <property type="protein sequence ID" value="CAB5011280.1"/>
    <property type="molecule type" value="Genomic_DNA"/>
</dbReference>
<proteinExistence type="predicted"/>
<accession>A0A6J7FN09</accession>
<organism evidence="2">
    <name type="scientific">freshwater metagenome</name>
    <dbReference type="NCBI Taxonomy" id="449393"/>
    <lineage>
        <taxon>unclassified sequences</taxon>
        <taxon>metagenomes</taxon>
        <taxon>ecological metagenomes</taxon>
    </lineage>
</organism>
<evidence type="ECO:0000313" key="2">
    <source>
        <dbReference type="EMBL" id="CAB4894200.1"/>
    </source>
</evidence>
<dbReference type="EMBL" id="CAFBOF010000001">
    <property type="protein sequence ID" value="CAB4968421.1"/>
    <property type="molecule type" value="Genomic_DNA"/>
</dbReference>
<evidence type="ECO:0000313" key="4">
    <source>
        <dbReference type="EMBL" id="CAB5011280.1"/>
    </source>
</evidence>
<dbReference type="AlphaFoldDB" id="A0A6J7FN09"/>
<name>A0A6J7FN09_9ZZZZ</name>
<dbReference type="EMBL" id="CAEZYK010000022">
    <property type="protein sequence ID" value="CAB4720210.1"/>
    <property type="molecule type" value="Genomic_DNA"/>
</dbReference>
<protein>
    <submittedName>
        <fullName evidence="2">Unannotated protein</fullName>
    </submittedName>
</protein>
<sequence length="110" mass="11983">MFICVNLKIHPPQVTLEDPADTKHFHVSVLGSASTQQDPASLVYAALVDAAAGRLEGEHAWIAVDAVRRLAVGKVGPKWQDDLTAMIGYAQANNFYDESGNALRAHVEWE</sequence>
<reference evidence="2" key="1">
    <citation type="submission" date="2020-05" db="EMBL/GenBank/DDBJ databases">
        <authorList>
            <person name="Chiriac C."/>
            <person name="Salcher M."/>
            <person name="Ghai R."/>
            <person name="Kavagutti S V."/>
        </authorList>
    </citation>
    <scope>NUCLEOTIDE SEQUENCE</scope>
</reference>
<evidence type="ECO:0000313" key="3">
    <source>
        <dbReference type="EMBL" id="CAB4968421.1"/>
    </source>
</evidence>
<dbReference type="EMBL" id="CAFBMM010000001">
    <property type="protein sequence ID" value="CAB4894200.1"/>
    <property type="molecule type" value="Genomic_DNA"/>
</dbReference>